<dbReference type="NCBIfam" id="TIGR00180">
    <property type="entry name" value="parB_part"/>
    <property type="match status" value="1"/>
</dbReference>
<dbReference type="PANTHER" id="PTHR33375">
    <property type="entry name" value="CHROMOSOME-PARTITIONING PROTEIN PARB-RELATED"/>
    <property type="match status" value="1"/>
</dbReference>
<comment type="caution">
    <text evidence="6">The sequence shown here is derived from an EMBL/GenBank/DDBJ whole genome shotgun (WGS) entry which is preliminary data.</text>
</comment>
<dbReference type="InterPro" id="IPR050336">
    <property type="entry name" value="Chromosome_partition/occlusion"/>
</dbReference>
<evidence type="ECO:0000256" key="4">
    <source>
        <dbReference type="SAM" id="MobiDB-lite"/>
    </source>
</evidence>
<keyword evidence="7" id="KW-1185">Reference proteome</keyword>
<sequence>MTTKTSIPKRNAPRQSVADDMGDDDQIAGFGGGDLNAFKSVAPFVPIVKAEERQQSIQAKLEQAISEAAKFASENSSLQEELSQRQAVIEKLQRDVENARKEGDPSECYYLDPELISDPFPQDRFDSAYSEESLRALAQDISSRGQDFPILVRPKPDVPDGTLFEIAAGKRRLAACKLVGRQVFARVRAMSNEAMLRARFGENYHRQDLSALERARYYKHSMEMMGLSMKDLAALYEVDLSLISHVLRLNRIPPSIVGAFREPYAISLRACIELVSALEKHRTPHAETRALQALSDFHSRKDAGEDFGTLDEVRVALAAIRDNKPVMKPMGRRAALPVFHGKRQIAGALQRDGRWVISFDKTIDEEFIGALLDRLPDVFASMELKTDED</sequence>
<proteinExistence type="inferred from homology"/>
<dbReference type="Pfam" id="PF02195">
    <property type="entry name" value="ParB_N"/>
    <property type="match status" value="1"/>
</dbReference>
<dbReference type="SUPFAM" id="SSF109709">
    <property type="entry name" value="KorB DNA-binding domain-like"/>
    <property type="match status" value="1"/>
</dbReference>
<dbReference type="InterPro" id="IPR041468">
    <property type="entry name" value="HTH_ParB/Spo0J"/>
</dbReference>
<evidence type="ECO:0000259" key="5">
    <source>
        <dbReference type="SMART" id="SM00470"/>
    </source>
</evidence>
<organism evidence="6 7">
    <name type="scientific">Sabulicella glaciei</name>
    <dbReference type="NCBI Taxonomy" id="2984948"/>
    <lineage>
        <taxon>Bacteria</taxon>
        <taxon>Pseudomonadati</taxon>
        <taxon>Pseudomonadota</taxon>
        <taxon>Alphaproteobacteria</taxon>
        <taxon>Acetobacterales</taxon>
        <taxon>Acetobacteraceae</taxon>
        <taxon>Sabulicella</taxon>
    </lineage>
</organism>
<gene>
    <name evidence="6" type="ORF">OF850_22135</name>
</gene>
<feature type="coiled-coil region" evidence="3">
    <location>
        <begin position="47"/>
        <end position="102"/>
    </location>
</feature>
<feature type="domain" description="ParB-like N-terminal" evidence="5">
    <location>
        <begin position="109"/>
        <end position="204"/>
    </location>
</feature>
<keyword evidence="2" id="KW-0159">Chromosome partition</keyword>
<protein>
    <submittedName>
        <fullName evidence="6">ParB/RepB/Spo0J family partition protein</fullName>
    </submittedName>
</protein>
<evidence type="ECO:0000313" key="6">
    <source>
        <dbReference type="EMBL" id="MCW8088291.1"/>
    </source>
</evidence>
<evidence type="ECO:0000256" key="3">
    <source>
        <dbReference type="SAM" id="Coils"/>
    </source>
</evidence>
<dbReference type="RefSeq" id="WP_301592488.1">
    <property type="nucleotide sequence ID" value="NZ_JAPFQI010000031.1"/>
</dbReference>
<dbReference type="Gene3D" id="3.90.1530.30">
    <property type="match status" value="1"/>
</dbReference>
<keyword evidence="3" id="KW-0175">Coiled coil</keyword>
<dbReference type="SUPFAM" id="SSF110849">
    <property type="entry name" value="ParB/Sulfiredoxin"/>
    <property type="match status" value="1"/>
</dbReference>
<name>A0ABT3P1M6_9PROT</name>
<dbReference type="EMBL" id="JAPFQI010000031">
    <property type="protein sequence ID" value="MCW8088291.1"/>
    <property type="molecule type" value="Genomic_DNA"/>
</dbReference>
<evidence type="ECO:0000256" key="2">
    <source>
        <dbReference type="ARBA" id="ARBA00022829"/>
    </source>
</evidence>
<dbReference type="InterPro" id="IPR037972">
    <property type="entry name" value="RepB_N"/>
</dbReference>
<evidence type="ECO:0000313" key="7">
    <source>
        <dbReference type="Proteomes" id="UP001526430"/>
    </source>
</evidence>
<dbReference type="Pfam" id="PF17762">
    <property type="entry name" value="HTH_ParB"/>
    <property type="match status" value="1"/>
</dbReference>
<dbReference type="InterPro" id="IPR004437">
    <property type="entry name" value="ParB/RepB/Spo0J"/>
</dbReference>
<dbReference type="SMART" id="SM00470">
    <property type="entry name" value="ParB"/>
    <property type="match status" value="1"/>
</dbReference>
<feature type="region of interest" description="Disordered" evidence="4">
    <location>
        <begin position="1"/>
        <end position="28"/>
    </location>
</feature>
<accession>A0ABT3P1M6</accession>
<dbReference type="InterPro" id="IPR003115">
    <property type="entry name" value="ParB_N"/>
</dbReference>
<evidence type="ECO:0000256" key="1">
    <source>
        <dbReference type="ARBA" id="ARBA00006295"/>
    </source>
</evidence>
<dbReference type="InterPro" id="IPR036086">
    <property type="entry name" value="ParB/Sulfiredoxin_sf"/>
</dbReference>
<reference evidence="6 7" key="1">
    <citation type="submission" date="2022-10" db="EMBL/GenBank/DDBJ databases">
        <title>Roseococcus glaciei nov., sp. nov., isolated from glacier.</title>
        <authorList>
            <person name="Liu Q."/>
            <person name="Xin Y.-H."/>
        </authorList>
    </citation>
    <scope>NUCLEOTIDE SEQUENCE [LARGE SCALE GENOMIC DNA]</scope>
    <source>
        <strain evidence="6 7">MDT2-1-1</strain>
    </source>
</reference>
<comment type="similarity">
    <text evidence="1">Belongs to the ParB family.</text>
</comment>
<dbReference type="CDD" id="cd16405">
    <property type="entry name" value="RepB_like_N"/>
    <property type="match status" value="1"/>
</dbReference>
<dbReference type="PANTHER" id="PTHR33375:SF1">
    <property type="entry name" value="CHROMOSOME-PARTITIONING PROTEIN PARB-RELATED"/>
    <property type="match status" value="1"/>
</dbReference>
<dbReference type="Proteomes" id="UP001526430">
    <property type="component" value="Unassembled WGS sequence"/>
</dbReference>
<dbReference type="Gene3D" id="1.10.10.2830">
    <property type="match status" value="1"/>
</dbReference>